<dbReference type="PANTHER" id="PTHR11108">
    <property type="entry name" value="FERROCHELATASE"/>
    <property type="match status" value="1"/>
</dbReference>
<dbReference type="EC" id="4.99.1.9" evidence="2"/>
<dbReference type="GO" id="GO:0006783">
    <property type="term" value="P:heme biosynthetic process"/>
    <property type="evidence" value="ECO:0007669"/>
    <property type="project" value="UniProtKB-KW"/>
</dbReference>
<feature type="non-terminal residue" evidence="9">
    <location>
        <position position="349"/>
    </location>
</feature>
<evidence type="ECO:0000256" key="4">
    <source>
        <dbReference type="ARBA" id="ARBA00023133"/>
    </source>
</evidence>
<comment type="catalytic activity">
    <reaction evidence="7">
        <text>Fe-coproporphyrin III + 2 H(+) = coproporphyrin III + Fe(2+)</text>
        <dbReference type="Rhea" id="RHEA:49572"/>
        <dbReference type="ChEBI" id="CHEBI:15378"/>
        <dbReference type="ChEBI" id="CHEBI:29033"/>
        <dbReference type="ChEBI" id="CHEBI:68438"/>
        <dbReference type="ChEBI" id="CHEBI:131725"/>
        <dbReference type="EC" id="4.99.1.9"/>
    </reaction>
    <physiologicalReaction direction="right-to-left" evidence="7">
        <dbReference type="Rhea" id="RHEA:49574"/>
    </physiologicalReaction>
</comment>
<reference evidence="9" key="1">
    <citation type="submission" date="2020-02" db="EMBL/GenBank/DDBJ databases">
        <authorList>
            <person name="Meier V. D."/>
        </authorList>
    </citation>
    <scope>NUCLEOTIDE SEQUENCE</scope>
    <source>
        <strain evidence="9">AVDCRST_MAG35</strain>
    </source>
</reference>
<organism evidence="9">
    <name type="scientific">uncultured Quadrisphaera sp</name>
    <dbReference type="NCBI Taxonomy" id="904978"/>
    <lineage>
        <taxon>Bacteria</taxon>
        <taxon>Bacillati</taxon>
        <taxon>Actinomycetota</taxon>
        <taxon>Actinomycetes</taxon>
        <taxon>Kineosporiales</taxon>
        <taxon>Kineosporiaceae</taxon>
        <taxon>Quadrisphaera</taxon>
        <taxon>environmental samples</taxon>
    </lineage>
</organism>
<evidence type="ECO:0000256" key="3">
    <source>
        <dbReference type="ARBA" id="ARBA00023004"/>
    </source>
</evidence>
<gene>
    <name evidence="9" type="ORF">AVDCRST_MAG35-568</name>
</gene>
<evidence type="ECO:0000256" key="1">
    <source>
        <dbReference type="ARBA" id="ARBA00004744"/>
    </source>
</evidence>
<dbReference type="InterPro" id="IPR033659">
    <property type="entry name" value="Ferrochelatase_N"/>
</dbReference>
<dbReference type="SUPFAM" id="SSF53800">
    <property type="entry name" value="Chelatase"/>
    <property type="match status" value="1"/>
</dbReference>
<dbReference type="NCBIfam" id="NF000689">
    <property type="entry name" value="PRK00035.2-1"/>
    <property type="match status" value="1"/>
</dbReference>
<protein>
    <recommendedName>
        <fullName evidence="2">coproporphyrin ferrochelatase</fullName>
        <ecNumber evidence="2">4.99.1.9</ecNumber>
    </recommendedName>
</protein>
<dbReference type="Gene3D" id="3.40.50.1400">
    <property type="match status" value="2"/>
</dbReference>
<dbReference type="InterPro" id="IPR033644">
    <property type="entry name" value="Ferrochelatase_C"/>
</dbReference>
<sequence>MNGPQTDIRRAVRPTDPYDALVLLSFGGPEGPDDVVPFLENVTRGRGIPRERLVEVGEHYFAVGGRSPINGQNLALLDALRAELAARGAGDLPVVWGNRNWEPYLTDAVRAAHDGGARRVLVLTTSAYASYSGCRQYREDVAASLVALAAEGRAMAADKVRHYFNHPGFVDANTDAVLAALEELPEPARQDARLVFVTHSIPTAMAQTAGPQGGAYERQHRSVVEEVTARVAERTGRALPSALVYCSRSGPPTQPWLEPDVNDHLEALAAEGATGVVVAPIGFISDHMEVGYDLDTEAAETAARVGLPMARAATAGTARAFVAGLADLVLERAAAERDGTGAAGRPAVG</sequence>
<dbReference type="HAMAP" id="MF_00323">
    <property type="entry name" value="Ferrochelatase"/>
    <property type="match status" value="1"/>
</dbReference>
<comment type="similarity">
    <text evidence="8">Belongs to the ferrochelatase family.</text>
</comment>
<dbReference type="GO" id="GO:0004325">
    <property type="term" value="F:ferrochelatase activity"/>
    <property type="evidence" value="ECO:0007669"/>
    <property type="project" value="InterPro"/>
</dbReference>
<keyword evidence="6" id="KW-0627">Porphyrin biosynthesis</keyword>
<evidence type="ECO:0000256" key="2">
    <source>
        <dbReference type="ARBA" id="ARBA00013215"/>
    </source>
</evidence>
<keyword evidence="4" id="KW-0350">Heme biosynthesis</keyword>
<evidence type="ECO:0000313" key="9">
    <source>
        <dbReference type="EMBL" id="CAA9394541.1"/>
    </source>
</evidence>
<evidence type="ECO:0000256" key="7">
    <source>
        <dbReference type="ARBA" id="ARBA00024536"/>
    </source>
</evidence>
<dbReference type="InterPro" id="IPR001015">
    <property type="entry name" value="Ferrochelatase"/>
</dbReference>
<dbReference type="EMBL" id="CADCUY010000119">
    <property type="protein sequence ID" value="CAA9394541.1"/>
    <property type="molecule type" value="Genomic_DNA"/>
</dbReference>
<proteinExistence type="inferred from homology"/>
<dbReference type="UniPathway" id="UPA00252"/>
<name>A0A6J4NXC4_9ACTN</name>
<evidence type="ECO:0000256" key="8">
    <source>
        <dbReference type="RuleBase" id="RU004185"/>
    </source>
</evidence>
<keyword evidence="3" id="KW-0408">Iron</keyword>
<dbReference type="PANTHER" id="PTHR11108:SF1">
    <property type="entry name" value="FERROCHELATASE, MITOCHONDRIAL"/>
    <property type="match status" value="1"/>
</dbReference>
<comment type="pathway">
    <text evidence="1">Porphyrin-containing compound metabolism; protoheme biosynthesis.</text>
</comment>
<dbReference type="CDD" id="cd03411">
    <property type="entry name" value="Ferrochelatase_N"/>
    <property type="match status" value="1"/>
</dbReference>
<dbReference type="AlphaFoldDB" id="A0A6J4NXC4"/>
<evidence type="ECO:0000256" key="6">
    <source>
        <dbReference type="ARBA" id="ARBA00023244"/>
    </source>
</evidence>
<dbReference type="CDD" id="cd00419">
    <property type="entry name" value="Ferrochelatase_C"/>
    <property type="match status" value="1"/>
</dbReference>
<evidence type="ECO:0000256" key="5">
    <source>
        <dbReference type="ARBA" id="ARBA00023239"/>
    </source>
</evidence>
<accession>A0A6J4NXC4</accession>
<keyword evidence="5 9" id="KW-0456">Lyase</keyword>
<dbReference type="Pfam" id="PF00762">
    <property type="entry name" value="Ferrochelatase"/>
    <property type="match status" value="1"/>
</dbReference>